<keyword evidence="2" id="KW-1185">Reference proteome</keyword>
<protein>
    <submittedName>
        <fullName evidence="1">Uncharacterized protein</fullName>
    </submittedName>
</protein>
<name>A0ACC3B1Y1_9EURO</name>
<dbReference type="Proteomes" id="UP001177260">
    <property type="component" value="Unassembled WGS sequence"/>
</dbReference>
<evidence type="ECO:0000313" key="1">
    <source>
        <dbReference type="EMBL" id="KAK1144372.1"/>
    </source>
</evidence>
<dbReference type="EMBL" id="JAOPJF010000031">
    <property type="protein sequence ID" value="KAK1144372.1"/>
    <property type="molecule type" value="Genomic_DNA"/>
</dbReference>
<organism evidence="1 2">
    <name type="scientific">Aspergillus melleus</name>
    <dbReference type="NCBI Taxonomy" id="138277"/>
    <lineage>
        <taxon>Eukaryota</taxon>
        <taxon>Fungi</taxon>
        <taxon>Dikarya</taxon>
        <taxon>Ascomycota</taxon>
        <taxon>Pezizomycotina</taxon>
        <taxon>Eurotiomycetes</taxon>
        <taxon>Eurotiomycetidae</taxon>
        <taxon>Eurotiales</taxon>
        <taxon>Aspergillaceae</taxon>
        <taxon>Aspergillus</taxon>
        <taxon>Aspergillus subgen. Circumdati</taxon>
    </lineage>
</organism>
<sequence length="163" mass="18004">MGNLGQSRHRDSDATGGWGDEEGHLGTGFEFSCVLEAVPRANPLFDNLFRSVSGPPESGWDPGLRTQPGEANDERVVFGRVLFRGERDQGSHERKRHQEKNHEGDDARRRRGEETSAVAATEMEGLVYRPWADDGGLCHDFRAFLPCRGVNLEVCAVPDLSGL</sequence>
<reference evidence="1 2" key="1">
    <citation type="journal article" date="2023" name="ACS Omega">
        <title>Identification of the Neoaspergillic Acid Biosynthesis Gene Cluster by Establishing an In Vitro CRISPR-Ribonucleoprotein Genetic System in Aspergillus melleus.</title>
        <authorList>
            <person name="Yuan B."/>
            <person name="Grau M.F."/>
            <person name="Murata R.M."/>
            <person name="Torok T."/>
            <person name="Venkateswaran K."/>
            <person name="Stajich J.E."/>
            <person name="Wang C.C.C."/>
        </authorList>
    </citation>
    <scope>NUCLEOTIDE SEQUENCE [LARGE SCALE GENOMIC DNA]</scope>
    <source>
        <strain evidence="1 2">IMV 1140</strain>
    </source>
</reference>
<accession>A0ACC3B1Y1</accession>
<comment type="caution">
    <text evidence="1">The sequence shown here is derived from an EMBL/GenBank/DDBJ whole genome shotgun (WGS) entry which is preliminary data.</text>
</comment>
<proteinExistence type="predicted"/>
<evidence type="ECO:0000313" key="2">
    <source>
        <dbReference type="Proteomes" id="UP001177260"/>
    </source>
</evidence>
<gene>
    <name evidence="1" type="ORF">N8T08_005525</name>
</gene>